<keyword evidence="5" id="KW-1185">Reference proteome</keyword>
<dbReference type="GO" id="GO:0005829">
    <property type="term" value="C:cytosol"/>
    <property type="evidence" value="ECO:0007669"/>
    <property type="project" value="TreeGrafter"/>
</dbReference>
<evidence type="ECO:0000256" key="2">
    <source>
        <dbReference type="ARBA" id="ARBA00023002"/>
    </source>
</evidence>
<protein>
    <submittedName>
        <fullName evidence="4">Dehydrogenase</fullName>
    </submittedName>
</protein>
<dbReference type="Pfam" id="PF02525">
    <property type="entry name" value="Flavodoxin_2"/>
    <property type="match status" value="1"/>
</dbReference>
<dbReference type="RefSeq" id="WP_188862140.1">
    <property type="nucleotide sequence ID" value="NZ_BMLT01000010.1"/>
</dbReference>
<comment type="caution">
    <text evidence="4">The sequence shown here is derived from an EMBL/GenBank/DDBJ whole genome shotgun (WGS) entry which is preliminary data.</text>
</comment>
<evidence type="ECO:0000313" key="4">
    <source>
        <dbReference type="EMBL" id="GGO86481.1"/>
    </source>
</evidence>
<organism evidence="4 5">
    <name type="scientific">Marinobacterium nitratireducens</name>
    <dbReference type="NCBI Taxonomy" id="518897"/>
    <lineage>
        <taxon>Bacteria</taxon>
        <taxon>Pseudomonadati</taxon>
        <taxon>Pseudomonadota</taxon>
        <taxon>Gammaproteobacteria</taxon>
        <taxon>Oceanospirillales</taxon>
        <taxon>Oceanospirillaceae</taxon>
        <taxon>Marinobacterium</taxon>
    </lineage>
</organism>
<accession>A0A917ZLR1</accession>
<dbReference type="AlphaFoldDB" id="A0A917ZLR1"/>
<proteinExistence type="inferred from homology"/>
<dbReference type="EMBL" id="BMLT01000010">
    <property type="protein sequence ID" value="GGO86481.1"/>
    <property type="molecule type" value="Genomic_DNA"/>
</dbReference>
<evidence type="ECO:0000313" key="5">
    <source>
        <dbReference type="Proteomes" id="UP000599578"/>
    </source>
</evidence>
<feature type="domain" description="Flavodoxin-like fold" evidence="3">
    <location>
        <begin position="3"/>
        <end position="176"/>
    </location>
</feature>
<comment type="similarity">
    <text evidence="1">Belongs to the NAD(P)H dehydrogenase (quinone) family.</text>
</comment>
<keyword evidence="2" id="KW-0560">Oxidoreductase</keyword>
<dbReference type="GO" id="GO:0003955">
    <property type="term" value="F:NAD(P)H dehydrogenase (quinone) activity"/>
    <property type="evidence" value="ECO:0007669"/>
    <property type="project" value="TreeGrafter"/>
</dbReference>
<sequence>MGKRITIIQGHPDPDRQHLGYALAESYADGARTAGHEVRLIEVARLDFPWLHTKIDFEEHRPPEAIAEAQEAIRWANHLVIFYPLWLGTMPAVLKAFLEQTLRPDFAFTYDDNGNVEKQLSGRSARVVVTMGMPAFVYRWYFGAHGLKNLRRNILGFCGIHPVNSTLLGRVESADETRRQGWLLELYRLGAEAL</sequence>
<dbReference type="InterPro" id="IPR051545">
    <property type="entry name" value="NAD(P)H_dehydrogenase_qn"/>
</dbReference>
<dbReference type="Proteomes" id="UP000599578">
    <property type="component" value="Unassembled WGS sequence"/>
</dbReference>
<name>A0A917ZLR1_9GAMM</name>
<dbReference type="PANTHER" id="PTHR10204:SF34">
    <property type="entry name" value="NAD(P)H DEHYDROGENASE [QUINONE] 1 ISOFORM 1"/>
    <property type="match status" value="1"/>
</dbReference>
<reference evidence="4 5" key="1">
    <citation type="journal article" date="2014" name="Int. J. Syst. Evol. Microbiol.">
        <title>Complete genome sequence of Corynebacterium casei LMG S-19264T (=DSM 44701T), isolated from a smear-ripened cheese.</title>
        <authorList>
            <consortium name="US DOE Joint Genome Institute (JGI-PGF)"/>
            <person name="Walter F."/>
            <person name="Albersmeier A."/>
            <person name="Kalinowski J."/>
            <person name="Ruckert C."/>
        </authorList>
    </citation>
    <scope>NUCLEOTIDE SEQUENCE [LARGE SCALE GENOMIC DNA]</scope>
    <source>
        <strain evidence="4 5">CGMCC 1.7286</strain>
    </source>
</reference>
<dbReference type="InterPro" id="IPR029039">
    <property type="entry name" value="Flavoprotein-like_sf"/>
</dbReference>
<gene>
    <name evidence="4" type="ORF">GCM10011348_37440</name>
</gene>
<dbReference type="PANTHER" id="PTHR10204">
    <property type="entry name" value="NAD P H OXIDOREDUCTASE-RELATED"/>
    <property type="match status" value="1"/>
</dbReference>
<evidence type="ECO:0000259" key="3">
    <source>
        <dbReference type="Pfam" id="PF02525"/>
    </source>
</evidence>
<dbReference type="Gene3D" id="3.40.50.360">
    <property type="match status" value="1"/>
</dbReference>
<evidence type="ECO:0000256" key="1">
    <source>
        <dbReference type="ARBA" id="ARBA00006252"/>
    </source>
</evidence>
<dbReference type="InterPro" id="IPR003680">
    <property type="entry name" value="Flavodoxin_fold"/>
</dbReference>
<dbReference type="SUPFAM" id="SSF52218">
    <property type="entry name" value="Flavoproteins"/>
    <property type="match status" value="1"/>
</dbReference>